<reference evidence="3" key="1">
    <citation type="submission" date="2023-07" db="EMBL/GenBank/DDBJ databases">
        <title>30 novel species of actinomycetes from the DSMZ collection.</title>
        <authorList>
            <person name="Nouioui I."/>
        </authorList>
    </citation>
    <scope>NUCLEOTIDE SEQUENCE [LARGE SCALE GENOMIC DNA]</scope>
    <source>
        <strain evidence="3">DSM 44399</strain>
    </source>
</reference>
<dbReference type="EMBL" id="JAVREH010000036">
    <property type="protein sequence ID" value="MDT0263346.1"/>
    <property type="molecule type" value="Genomic_DNA"/>
</dbReference>
<evidence type="ECO:0000313" key="3">
    <source>
        <dbReference type="Proteomes" id="UP001183176"/>
    </source>
</evidence>
<feature type="transmembrane region" description="Helical" evidence="1">
    <location>
        <begin position="20"/>
        <end position="40"/>
    </location>
</feature>
<dbReference type="RefSeq" id="WP_311424494.1">
    <property type="nucleotide sequence ID" value="NZ_JAVREH010000036.1"/>
</dbReference>
<organism evidence="2 3">
    <name type="scientific">Jatrophihabitans lederbergiae</name>
    <dbReference type="NCBI Taxonomy" id="3075547"/>
    <lineage>
        <taxon>Bacteria</taxon>
        <taxon>Bacillati</taxon>
        <taxon>Actinomycetota</taxon>
        <taxon>Actinomycetes</taxon>
        <taxon>Jatrophihabitantales</taxon>
        <taxon>Jatrophihabitantaceae</taxon>
        <taxon>Jatrophihabitans</taxon>
    </lineage>
</organism>
<proteinExistence type="predicted"/>
<keyword evidence="3" id="KW-1185">Reference proteome</keyword>
<evidence type="ECO:0000256" key="1">
    <source>
        <dbReference type="SAM" id="Phobius"/>
    </source>
</evidence>
<accession>A0ABU2JF22</accession>
<keyword evidence="1" id="KW-1133">Transmembrane helix</keyword>
<gene>
    <name evidence="2" type="ORF">RM423_18340</name>
</gene>
<sequence length="96" mass="10465">MSAVEDWAELTGTAALLRASGVAVVKVLGVVYLLCMAWAVSQYLPPRSARQIVTSAVLGNLLNPELTIFFAFLPQFVPADAGQPVRRCWRSAPFSW</sequence>
<comment type="caution">
    <text evidence="2">The sequence shown here is derived from an EMBL/GenBank/DDBJ whole genome shotgun (WGS) entry which is preliminary data.</text>
</comment>
<keyword evidence="1" id="KW-0812">Transmembrane</keyword>
<name>A0ABU2JF22_9ACTN</name>
<protein>
    <submittedName>
        <fullName evidence="2">Uncharacterized protein</fullName>
    </submittedName>
</protein>
<keyword evidence="1" id="KW-0472">Membrane</keyword>
<evidence type="ECO:0000313" key="2">
    <source>
        <dbReference type="EMBL" id="MDT0263346.1"/>
    </source>
</evidence>
<dbReference type="Proteomes" id="UP001183176">
    <property type="component" value="Unassembled WGS sequence"/>
</dbReference>